<dbReference type="PANTHER" id="PTHR43245:SF51">
    <property type="entry name" value="SHORT CHAIN DEHYDROGENASE_REDUCTASE FAMILY 42E, MEMBER 2"/>
    <property type="match status" value="1"/>
</dbReference>
<dbReference type="EMBL" id="MT143853">
    <property type="protein sequence ID" value="QJB03610.1"/>
    <property type="molecule type" value="Genomic_DNA"/>
</dbReference>
<dbReference type="PANTHER" id="PTHR43245">
    <property type="entry name" value="BIFUNCTIONAL POLYMYXIN RESISTANCE PROTEIN ARNA"/>
    <property type="match status" value="1"/>
</dbReference>
<proteinExistence type="predicted"/>
<dbReference type="AlphaFoldDB" id="A0A6M3MBU2"/>
<reference evidence="3" key="1">
    <citation type="submission" date="2020-03" db="EMBL/GenBank/DDBJ databases">
        <title>The deep terrestrial virosphere.</title>
        <authorList>
            <person name="Holmfeldt K."/>
            <person name="Nilsson E."/>
            <person name="Simone D."/>
            <person name="Lopez-Fernandez M."/>
            <person name="Wu X."/>
            <person name="de Brujin I."/>
            <person name="Lundin D."/>
            <person name="Andersson A."/>
            <person name="Bertilsson S."/>
            <person name="Dopson M."/>
        </authorList>
    </citation>
    <scope>NUCLEOTIDE SEQUENCE</scope>
    <source>
        <strain evidence="2">MM171A00439</strain>
        <strain evidence="3">MM171B00601</strain>
    </source>
</reference>
<name>A0A6M3MBU2_9ZZZZ</name>
<evidence type="ECO:0000313" key="3">
    <source>
        <dbReference type="EMBL" id="QJB03610.1"/>
    </source>
</evidence>
<sequence length="306" mass="33974">MNILVTGASGFLGAVLVKRLLEKGHKIYGLSRHPPAPAENLIPLEGDILQPNLGLEGLPRDIHAVHHLAALHRLGKDNDGSIERTNIEGTRNVIDFCTANSISQLFFTSSAFTQGRNVYERTKALCEAMVKESDIPKITIFKPSIILGTGQDFYPGHFSQFVASVVKVHQRAELIRRKIEGSLRLPVLEPVFRIRGIPDGRLNLVPVSSVVEAMADITRGGVYYLTNPEPPSLRDLVEWVGEFILLKIEIKPYFKATPLEAMFEKLSSAFGPYLLGDEFPSNIKECSPKIDKAFIQEMTKRTLLSS</sequence>
<dbReference type="SUPFAM" id="SSF51735">
    <property type="entry name" value="NAD(P)-binding Rossmann-fold domains"/>
    <property type="match status" value="1"/>
</dbReference>
<dbReference type="InterPro" id="IPR001509">
    <property type="entry name" value="Epimerase_deHydtase"/>
</dbReference>
<gene>
    <name evidence="2" type="ORF">MM171A00439_0049</name>
    <name evidence="3" type="ORF">MM171B00601_0013</name>
</gene>
<evidence type="ECO:0000259" key="1">
    <source>
        <dbReference type="Pfam" id="PF01370"/>
    </source>
</evidence>
<dbReference type="InterPro" id="IPR036291">
    <property type="entry name" value="NAD(P)-bd_dom_sf"/>
</dbReference>
<organism evidence="3">
    <name type="scientific">viral metagenome</name>
    <dbReference type="NCBI Taxonomy" id="1070528"/>
    <lineage>
        <taxon>unclassified sequences</taxon>
        <taxon>metagenomes</taxon>
        <taxon>organismal metagenomes</taxon>
    </lineage>
</organism>
<accession>A0A6M3MBU2</accession>
<dbReference type="InterPro" id="IPR050177">
    <property type="entry name" value="Lipid_A_modif_metabolic_enz"/>
</dbReference>
<dbReference type="EMBL" id="MT143694">
    <property type="protein sequence ID" value="QJB00497.1"/>
    <property type="molecule type" value="Genomic_DNA"/>
</dbReference>
<dbReference type="Pfam" id="PF01370">
    <property type="entry name" value="Epimerase"/>
    <property type="match status" value="1"/>
</dbReference>
<feature type="domain" description="NAD-dependent epimerase/dehydratase" evidence="1">
    <location>
        <begin position="3"/>
        <end position="115"/>
    </location>
</feature>
<protein>
    <recommendedName>
        <fullName evidence="1">NAD-dependent epimerase/dehydratase domain-containing protein</fullName>
    </recommendedName>
</protein>
<dbReference type="Gene3D" id="3.40.50.720">
    <property type="entry name" value="NAD(P)-binding Rossmann-like Domain"/>
    <property type="match status" value="1"/>
</dbReference>
<evidence type="ECO:0000313" key="2">
    <source>
        <dbReference type="EMBL" id="QJB00497.1"/>
    </source>
</evidence>